<comment type="caution">
    <text evidence="4">The sequence shown here is derived from an EMBL/GenBank/DDBJ whole genome shotgun (WGS) entry which is preliminary data.</text>
</comment>
<feature type="compositionally biased region" description="Polar residues" evidence="2">
    <location>
        <begin position="76"/>
        <end position="85"/>
    </location>
</feature>
<dbReference type="Proteomes" id="UP000620104">
    <property type="component" value="Unassembled WGS sequence"/>
</dbReference>
<dbReference type="Pfam" id="PF13923">
    <property type="entry name" value="zf-C3HC4_2"/>
    <property type="match status" value="1"/>
</dbReference>
<feature type="region of interest" description="Disordered" evidence="2">
    <location>
        <begin position="164"/>
        <end position="259"/>
    </location>
</feature>
<feature type="compositionally biased region" description="Polar residues" evidence="2">
    <location>
        <begin position="188"/>
        <end position="197"/>
    </location>
</feature>
<feature type="region of interest" description="Disordered" evidence="2">
    <location>
        <begin position="468"/>
        <end position="498"/>
    </location>
</feature>
<dbReference type="PROSITE" id="PS50089">
    <property type="entry name" value="ZF_RING_2"/>
    <property type="match status" value="1"/>
</dbReference>
<accession>A0A8H3TX00</accession>
<feature type="compositionally biased region" description="Basic and acidic residues" evidence="2">
    <location>
        <begin position="63"/>
        <end position="74"/>
    </location>
</feature>
<dbReference type="SUPFAM" id="SSF57850">
    <property type="entry name" value="RING/U-box"/>
    <property type="match status" value="1"/>
</dbReference>
<name>A0A8H3TX00_9TREE</name>
<sequence>MSCLPPRDPRSRYPAVDRYECRRQCTQQHLTSPLISSGWYTGPQSVAKTNSIAGHVSTAEPMPNKDRRRVKDSEGYTPSRSGNQSRPKDYYYYDQGCSQLRGIIRSDLSRSEGYKLQRRDAYVARSQKEPFIKNRTAHTSYQLDKYASACRSAEDLLSEQHRYPGAPVWERATSGSDNQSAKRKSRQETIQYKQIQPPSEKHLSIFPGGRRERLLSSDADRQPALPSPPATDKSSHHRRDTKPSRKEVEEKESIKQESMNVDAVEEEITCPICMAILVGATAAVPCGHLFCAPCGLSWIRDHDNCPICRDPLAQPLTIALVPMRVVDALIGKWVEAKGSQWEGRDDWRERCAAWDAQRVVWREDLEAVATSREILAHNGGHLGGHAQRGIQVDGADIWPTSPVTSWIPLATSEFNEPPHHFFQPDPISAFLDRMASHRAVEDLVRNMGTRLGGTLWIDTSESPPFSRHLFDPFSTSTMRDSASQRQEAQRQRSGRRDSWDDWAQDVAAMLTSLRA</sequence>
<keyword evidence="5" id="KW-1185">Reference proteome</keyword>
<dbReference type="PANTHER" id="PTHR23041:SF78">
    <property type="entry name" value="E3 UBIQUITIN-PROTEIN LIGASE RNF4"/>
    <property type="match status" value="1"/>
</dbReference>
<keyword evidence="1" id="KW-0479">Metal-binding</keyword>
<evidence type="ECO:0000256" key="1">
    <source>
        <dbReference type="PROSITE-ProRule" id="PRU00175"/>
    </source>
</evidence>
<keyword evidence="1" id="KW-0862">Zinc</keyword>
<feature type="region of interest" description="Disordered" evidence="2">
    <location>
        <begin position="53"/>
        <end position="91"/>
    </location>
</feature>
<dbReference type="AlphaFoldDB" id="A0A8H3TX00"/>
<dbReference type="PANTHER" id="PTHR23041">
    <property type="entry name" value="RING FINGER DOMAIN-CONTAINING"/>
    <property type="match status" value="1"/>
</dbReference>
<dbReference type="EMBL" id="BLZA01000030">
    <property type="protein sequence ID" value="GHJ88350.1"/>
    <property type="molecule type" value="Genomic_DNA"/>
</dbReference>
<gene>
    <name evidence="4" type="ORF">NliqN6_4752</name>
</gene>
<feature type="compositionally biased region" description="Basic and acidic residues" evidence="2">
    <location>
        <begin position="487"/>
        <end position="498"/>
    </location>
</feature>
<dbReference type="Gene3D" id="3.30.40.10">
    <property type="entry name" value="Zinc/RING finger domain, C3HC4 (zinc finger)"/>
    <property type="match status" value="1"/>
</dbReference>
<keyword evidence="1" id="KW-0863">Zinc-finger</keyword>
<organism evidence="4 5">
    <name type="scientific">Naganishia liquefaciens</name>
    <dbReference type="NCBI Taxonomy" id="104408"/>
    <lineage>
        <taxon>Eukaryota</taxon>
        <taxon>Fungi</taxon>
        <taxon>Dikarya</taxon>
        <taxon>Basidiomycota</taxon>
        <taxon>Agaricomycotina</taxon>
        <taxon>Tremellomycetes</taxon>
        <taxon>Filobasidiales</taxon>
        <taxon>Filobasidiaceae</taxon>
        <taxon>Naganishia</taxon>
    </lineage>
</organism>
<proteinExistence type="predicted"/>
<feature type="compositionally biased region" description="Basic and acidic residues" evidence="2">
    <location>
        <begin position="241"/>
        <end position="255"/>
    </location>
</feature>
<evidence type="ECO:0000259" key="3">
    <source>
        <dbReference type="PROSITE" id="PS50089"/>
    </source>
</evidence>
<dbReference type="SMART" id="SM00184">
    <property type="entry name" value="RING"/>
    <property type="match status" value="1"/>
</dbReference>
<feature type="compositionally biased region" description="Basic and acidic residues" evidence="2">
    <location>
        <begin position="199"/>
        <end position="221"/>
    </location>
</feature>
<dbReference type="GO" id="GO:0008270">
    <property type="term" value="F:zinc ion binding"/>
    <property type="evidence" value="ECO:0007669"/>
    <property type="project" value="UniProtKB-KW"/>
</dbReference>
<dbReference type="InterPro" id="IPR001841">
    <property type="entry name" value="Znf_RING"/>
</dbReference>
<dbReference type="OrthoDB" id="6270329at2759"/>
<evidence type="ECO:0000313" key="4">
    <source>
        <dbReference type="EMBL" id="GHJ88350.1"/>
    </source>
</evidence>
<dbReference type="InterPro" id="IPR013083">
    <property type="entry name" value="Znf_RING/FYVE/PHD"/>
</dbReference>
<reference evidence="4" key="1">
    <citation type="submission" date="2020-07" db="EMBL/GenBank/DDBJ databases">
        <title>Draft Genome Sequence of a Deep-Sea Yeast, Naganishia (Cryptococcus) liquefaciens strain N6.</title>
        <authorList>
            <person name="Han Y.W."/>
            <person name="Kajitani R."/>
            <person name="Morimoto H."/>
            <person name="Parhat M."/>
            <person name="Tsubouchi H."/>
            <person name="Bakenova O."/>
            <person name="Ogata M."/>
            <person name="Argunhan B."/>
            <person name="Aoki R."/>
            <person name="Kajiwara S."/>
            <person name="Itoh T."/>
            <person name="Iwasaki H."/>
        </authorList>
    </citation>
    <scope>NUCLEOTIDE SEQUENCE</scope>
    <source>
        <strain evidence="4">N6</strain>
    </source>
</reference>
<dbReference type="InterPro" id="IPR047134">
    <property type="entry name" value="RNF4"/>
</dbReference>
<protein>
    <recommendedName>
        <fullName evidence="3">RING-type domain-containing protein</fullName>
    </recommendedName>
</protein>
<evidence type="ECO:0000313" key="5">
    <source>
        <dbReference type="Proteomes" id="UP000620104"/>
    </source>
</evidence>
<evidence type="ECO:0000256" key="2">
    <source>
        <dbReference type="SAM" id="MobiDB-lite"/>
    </source>
</evidence>
<feature type="domain" description="RING-type" evidence="3">
    <location>
        <begin position="270"/>
        <end position="309"/>
    </location>
</feature>